<dbReference type="AlphaFoldDB" id="L0DM04"/>
<feature type="binding site" evidence="15">
    <location>
        <position position="533"/>
    </location>
    <ligand>
        <name>Mg(2+)</name>
        <dbReference type="ChEBI" id="CHEBI:18420"/>
    </ligand>
</feature>
<feature type="domain" description="Dihydroxy-acid/6-phosphogluconate dehydratase C-terminal" evidence="18">
    <location>
        <begin position="449"/>
        <end position="640"/>
    </location>
</feature>
<dbReference type="Proteomes" id="UP000010798">
    <property type="component" value="Chromosome"/>
</dbReference>
<dbReference type="UniPathway" id="UPA00047">
    <property type="reaction ID" value="UER00057"/>
</dbReference>
<evidence type="ECO:0000256" key="2">
    <source>
        <dbReference type="ARBA" id="ARBA00006486"/>
    </source>
</evidence>
<comment type="cofactor">
    <cofactor evidence="1 15">
        <name>Mg(2+)</name>
        <dbReference type="ChEBI" id="CHEBI:18420"/>
    </cofactor>
</comment>
<evidence type="ECO:0000256" key="16">
    <source>
        <dbReference type="SAM" id="MobiDB-lite"/>
    </source>
</evidence>
<keyword evidence="20" id="KW-1185">Reference proteome</keyword>
<comment type="pathway">
    <text evidence="13 15">Amino-acid biosynthesis; L-isoleucine biosynthesis; L-isoleucine from 2-oxobutanoate: step 3/4.</text>
</comment>
<feature type="compositionally biased region" description="Low complexity" evidence="16">
    <location>
        <begin position="432"/>
        <end position="444"/>
    </location>
</feature>
<dbReference type="KEGG" id="saci:Sinac_6188"/>
<protein>
    <recommendedName>
        <fullName evidence="14 15">Dihydroxy-acid dehydratase</fullName>
        <shortName evidence="15">DAD</shortName>
        <ecNumber evidence="14 15">4.2.1.9</ecNumber>
    </recommendedName>
</protein>
<dbReference type="InterPro" id="IPR042096">
    <property type="entry name" value="Dihydro-acid_dehy_C"/>
</dbReference>
<dbReference type="HAMAP" id="MF_00012">
    <property type="entry name" value="IlvD"/>
    <property type="match status" value="1"/>
</dbReference>
<dbReference type="EMBL" id="CP003364">
    <property type="protein sequence ID" value="AGA30287.1"/>
    <property type="molecule type" value="Genomic_DNA"/>
</dbReference>
<dbReference type="EC" id="4.2.1.9" evidence="14 15"/>
<dbReference type="SUPFAM" id="SSF143975">
    <property type="entry name" value="IlvD/EDD N-terminal domain-like"/>
    <property type="match status" value="1"/>
</dbReference>
<dbReference type="PANTHER" id="PTHR43661:SF3">
    <property type="entry name" value="D-XYLONATE DEHYDRATASE YAGF-RELATED"/>
    <property type="match status" value="1"/>
</dbReference>
<dbReference type="GO" id="GO:0000287">
    <property type="term" value="F:magnesium ion binding"/>
    <property type="evidence" value="ECO:0007669"/>
    <property type="project" value="UniProtKB-UniRule"/>
</dbReference>
<keyword evidence="7 15" id="KW-0408">Iron</keyword>
<evidence type="ECO:0000313" key="19">
    <source>
        <dbReference type="EMBL" id="AGA30287.1"/>
    </source>
</evidence>
<feature type="binding site" description="via carbamate group" evidence="15">
    <location>
        <position position="130"/>
    </location>
    <ligand>
        <name>Mg(2+)</name>
        <dbReference type="ChEBI" id="CHEBI:18420"/>
    </ligand>
</feature>
<dbReference type="GO" id="GO:0009099">
    <property type="term" value="P:L-valine biosynthetic process"/>
    <property type="evidence" value="ECO:0007669"/>
    <property type="project" value="UniProtKB-UniRule"/>
</dbReference>
<accession>L0DM04</accession>
<dbReference type="RefSeq" id="WP_015249373.1">
    <property type="nucleotide sequence ID" value="NC_019892.1"/>
</dbReference>
<feature type="modified residue" description="N6-carboxylysine" evidence="15">
    <location>
        <position position="130"/>
    </location>
</feature>
<comment type="catalytic activity">
    <reaction evidence="11">
        <text>(2R)-2,3-dihydroxy-3-methylbutanoate = 3-methyl-2-oxobutanoate + H2O</text>
        <dbReference type="Rhea" id="RHEA:24809"/>
        <dbReference type="ChEBI" id="CHEBI:11851"/>
        <dbReference type="ChEBI" id="CHEBI:15377"/>
        <dbReference type="ChEBI" id="CHEBI:49072"/>
        <dbReference type="EC" id="4.2.1.9"/>
    </reaction>
    <physiologicalReaction direction="left-to-right" evidence="11">
        <dbReference type="Rhea" id="RHEA:24810"/>
    </physiologicalReaction>
</comment>
<feature type="binding site" evidence="15">
    <location>
        <position position="87"/>
    </location>
    <ligand>
        <name>Mg(2+)</name>
        <dbReference type="ChEBI" id="CHEBI:18420"/>
    </ligand>
</feature>
<evidence type="ECO:0000313" key="20">
    <source>
        <dbReference type="Proteomes" id="UP000010798"/>
    </source>
</evidence>
<evidence type="ECO:0000256" key="6">
    <source>
        <dbReference type="ARBA" id="ARBA00022842"/>
    </source>
</evidence>
<proteinExistence type="inferred from homology"/>
<feature type="domain" description="Dihydroxy-acid/6-phosphogluconate dehydratase N-terminal" evidence="17">
    <location>
        <begin position="40"/>
        <end position="368"/>
    </location>
</feature>
<dbReference type="UniPathway" id="UPA00049">
    <property type="reaction ID" value="UER00061"/>
</dbReference>
<evidence type="ECO:0000256" key="15">
    <source>
        <dbReference type="HAMAP-Rule" id="MF_00012"/>
    </source>
</evidence>
<dbReference type="PROSITE" id="PS00886">
    <property type="entry name" value="ILVD_EDD_1"/>
    <property type="match status" value="1"/>
</dbReference>
<dbReference type="Gene3D" id="3.50.30.80">
    <property type="entry name" value="IlvD/EDD C-terminal domain-like"/>
    <property type="match status" value="1"/>
</dbReference>
<dbReference type="Pfam" id="PF00920">
    <property type="entry name" value="ILVD_EDD_N"/>
    <property type="match status" value="1"/>
</dbReference>
<keyword evidence="5 15" id="KW-0479">Metal-binding</keyword>
<evidence type="ECO:0000259" key="17">
    <source>
        <dbReference type="Pfam" id="PF00920"/>
    </source>
</evidence>
<dbReference type="eggNOG" id="COG0129">
    <property type="taxonomic scope" value="Bacteria"/>
</dbReference>
<dbReference type="PROSITE" id="PS00887">
    <property type="entry name" value="ILVD_EDD_2"/>
    <property type="match status" value="1"/>
</dbReference>
<evidence type="ECO:0000256" key="11">
    <source>
        <dbReference type="ARBA" id="ARBA00029304"/>
    </source>
</evidence>
<dbReference type="PANTHER" id="PTHR43661">
    <property type="entry name" value="D-XYLONATE DEHYDRATASE"/>
    <property type="match status" value="1"/>
</dbReference>
<reference evidence="19 20" key="1">
    <citation type="submission" date="2012-02" db="EMBL/GenBank/DDBJ databases">
        <title>Complete sequence of chromosome of Singulisphaera acidiphila DSM 18658.</title>
        <authorList>
            <consortium name="US DOE Joint Genome Institute (JGI-PGF)"/>
            <person name="Lucas S."/>
            <person name="Copeland A."/>
            <person name="Lapidus A."/>
            <person name="Glavina del Rio T."/>
            <person name="Dalin E."/>
            <person name="Tice H."/>
            <person name="Bruce D."/>
            <person name="Goodwin L."/>
            <person name="Pitluck S."/>
            <person name="Peters L."/>
            <person name="Ovchinnikova G."/>
            <person name="Chertkov O."/>
            <person name="Kyrpides N."/>
            <person name="Mavromatis K."/>
            <person name="Ivanova N."/>
            <person name="Brettin T."/>
            <person name="Detter J.C."/>
            <person name="Han C."/>
            <person name="Larimer F."/>
            <person name="Land M."/>
            <person name="Hauser L."/>
            <person name="Markowitz V."/>
            <person name="Cheng J.-F."/>
            <person name="Hugenholtz P."/>
            <person name="Woyke T."/>
            <person name="Wu D."/>
            <person name="Tindall B."/>
            <person name="Pomrenke H."/>
            <person name="Brambilla E."/>
            <person name="Klenk H.-P."/>
            <person name="Eisen J.A."/>
        </authorList>
    </citation>
    <scope>NUCLEOTIDE SEQUENCE [LARGE SCALE GENOMIC DNA]</scope>
    <source>
        <strain evidence="20">ATCC BAA-1392 / DSM 18658 / VKM B-2454 / MOB10</strain>
    </source>
</reference>
<evidence type="ECO:0000256" key="7">
    <source>
        <dbReference type="ARBA" id="ARBA00023004"/>
    </source>
</evidence>
<evidence type="ECO:0000256" key="5">
    <source>
        <dbReference type="ARBA" id="ARBA00022723"/>
    </source>
</evidence>
<dbReference type="GO" id="GO:0004160">
    <property type="term" value="F:dihydroxy-acid dehydratase activity"/>
    <property type="evidence" value="ECO:0007669"/>
    <property type="project" value="UniProtKB-UniRule"/>
</dbReference>
<keyword evidence="4 15" id="KW-0001">2Fe-2S</keyword>
<keyword evidence="9 15" id="KW-0456">Lyase</keyword>
<dbReference type="SUPFAM" id="SSF52016">
    <property type="entry name" value="LeuD/IlvD-like"/>
    <property type="match status" value="1"/>
</dbReference>
<gene>
    <name evidence="15" type="primary">ilvD</name>
    <name evidence="19" type="ordered locus">Sinac_6188</name>
</gene>
<dbReference type="OrthoDB" id="9807077at2"/>
<evidence type="ECO:0000256" key="1">
    <source>
        <dbReference type="ARBA" id="ARBA00001946"/>
    </source>
</evidence>
<dbReference type="Pfam" id="PF24877">
    <property type="entry name" value="ILV_EDD_C"/>
    <property type="match status" value="1"/>
</dbReference>
<evidence type="ECO:0000256" key="14">
    <source>
        <dbReference type="ARBA" id="ARBA00029490"/>
    </source>
</evidence>
<comment type="caution">
    <text evidence="15">Lacks conserved residue(s) required for the propagation of feature annotation.</text>
</comment>
<evidence type="ECO:0000259" key="18">
    <source>
        <dbReference type="Pfam" id="PF24877"/>
    </source>
</evidence>
<comment type="cofactor">
    <cofactor evidence="15">
        <name>[2Fe-2S] cluster</name>
        <dbReference type="ChEBI" id="CHEBI:190135"/>
    </cofactor>
    <text evidence="15">Binds 1 [2Fe-2S] cluster per subunit. This cluster acts as a Lewis acid cofactor.</text>
</comment>
<comment type="subunit">
    <text evidence="15">Homodimer.</text>
</comment>
<keyword evidence="10 15" id="KW-0100">Branched-chain amino acid biosynthesis</keyword>
<evidence type="ECO:0000256" key="9">
    <source>
        <dbReference type="ARBA" id="ARBA00023239"/>
    </source>
</evidence>
<dbReference type="HOGENOM" id="CLU_014271_4_2_0"/>
<dbReference type="InterPro" id="IPR004404">
    <property type="entry name" value="DihydroxyA_deHydtase"/>
</dbReference>
<keyword evidence="3 15" id="KW-0028">Amino-acid biosynthesis</keyword>
<organism evidence="19 20">
    <name type="scientific">Singulisphaera acidiphila (strain ATCC BAA-1392 / DSM 18658 / VKM B-2454 / MOB10)</name>
    <dbReference type="NCBI Taxonomy" id="886293"/>
    <lineage>
        <taxon>Bacteria</taxon>
        <taxon>Pseudomonadati</taxon>
        <taxon>Planctomycetota</taxon>
        <taxon>Planctomycetia</taxon>
        <taxon>Isosphaerales</taxon>
        <taxon>Isosphaeraceae</taxon>
        <taxon>Singulisphaera</taxon>
    </lineage>
</organism>
<comment type="function">
    <text evidence="15">Functions in the biosynthesis of branched-chain amino acids. Catalyzes the dehydration of (2R,3R)-2,3-dihydroxy-3-methylpentanoate (2,3-dihydroxy-3-methylvalerate) into 2-oxo-3-methylpentanoate (2-oxo-3-methylvalerate) and of (2R)-2,3-dihydroxy-3-methylbutanoate (2,3-dihydroxyisovalerate) into 2-oxo-3-methylbutanoate (2-oxoisovalerate), the penultimate precursor to L-isoleucine and L-valine, respectively.</text>
</comment>
<sequence>MPTETNGVSMRSDTIKKGDARAGHRSLLRATGVREGDWDKPFIAICNSHVDIIPGHVHLQEVGNFVKECVRAAGGVPFLFNTIGVDDGIAMGHNGMKFSLPSRELIADCVETMIEAHRFDGMICIPNCDKIVPGMFMGAMRVNVPTVFVSGGPMEAGKTESGKSVDLIDAFVAGVKRQNGQITAEELDEIEKAACPTCGSCSGMFTANSMNCLAEALGMGLPGNGTILATSADRKSLYERAAKRIVEMAKDFGRLGEGHGLLPREIATREAFDNAMILDMAMGGSTNTVLHILAIAHEAGVEYSMRRIDELSKKVANICKVSPASSYHIEDVARAGGIHTILGEVERGLPGLLTLSCSTVTGKTLGENIVDYDVRNANAVPVAKTLTRVRAGGERTIQAWTVPSVVAEARSQAAGLAVLDSEGETPGGNGSNGSDQQGQDGASGFDPFDVIRTVDKAYSQSGGLSMLYGNLAPEGAVVKTAGVDPKMLKHSGPAVIFENEQDAYNGIVFDKVKAGDVVIIRNEGPKGGPGMQEMLAPTTAIKGVGLGDKCALITDGRFSGGTAGASIGHVSPEAAVGGPIGLLRDGDIIEIDIPAGRLSVQLSDEELAARRASWTPPALRFTRGYLAKYASMATSAHTGAILKWD</sequence>
<comment type="catalytic activity">
    <reaction evidence="15">
        <text>(2R,3R)-2,3-dihydroxy-3-methylpentanoate = (S)-3-methyl-2-oxopentanoate + H2O</text>
        <dbReference type="Rhea" id="RHEA:27694"/>
        <dbReference type="ChEBI" id="CHEBI:15377"/>
        <dbReference type="ChEBI" id="CHEBI:35146"/>
        <dbReference type="ChEBI" id="CHEBI:49258"/>
        <dbReference type="EC" id="4.2.1.9"/>
    </reaction>
</comment>
<dbReference type="InterPro" id="IPR000581">
    <property type="entry name" value="ILV_EDD_N"/>
</dbReference>
<evidence type="ECO:0000256" key="12">
    <source>
        <dbReference type="ARBA" id="ARBA00029436"/>
    </source>
</evidence>
<evidence type="ECO:0000256" key="13">
    <source>
        <dbReference type="ARBA" id="ARBA00029437"/>
    </source>
</evidence>
<comment type="pathway">
    <text evidence="12 15">Amino-acid biosynthesis; L-valine biosynthesis; L-valine from pyruvate: step 3/4.</text>
</comment>
<feature type="active site" description="Proton acceptor" evidence="15">
    <location>
        <position position="559"/>
    </location>
</feature>
<name>L0DM04_SINAD</name>
<evidence type="ECO:0000256" key="10">
    <source>
        <dbReference type="ARBA" id="ARBA00023304"/>
    </source>
</evidence>
<dbReference type="InterPro" id="IPR020558">
    <property type="entry name" value="DiOHA_6PGluconate_deHydtase_CS"/>
</dbReference>
<comment type="similarity">
    <text evidence="2 15">Belongs to the IlvD/Edd family.</text>
</comment>
<evidence type="ECO:0000256" key="4">
    <source>
        <dbReference type="ARBA" id="ARBA00022714"/>
    </source>
</evidence>
<keyword evidence="6 15" id="KW-0460">Magnesium</keyword>
<feature type="binding site" evidence="15">
    <location>
        <position position="129"/>
    </location>
    <ligand>
        <name>Mg(2+)</name>
        <dbReference type="ChEBI" id="CHEBI:18420"/>
    </ligand>
</feature>
<dbReference type="FunFam" id="3.50.30.80:FF:000001">
    <property type="entry name" value="Dihydroxy-acid dehydratase"/>
    <property type="match status" value="1"/>
</dbReference>
<evidence type="ECO:0000256" key="8">
    <source>
        <dbReference type="ARBA" id="ARBA00023014"/>
    </source>
</evidence>
<dbReference type="NCBIfam" id="TIGR00110">
    <property type="entry name" value="ilvD"/>
    <property type="match status" value="1"/>
</dbReference>
<evidence type="ECO:0000256" key="3">
    <source>
        <dbReference type="ARBA" id="ARBA00022605"/>
    </source>
</evidence>
<dbReference type="GO" id="GO:0051537">
    <property type="term" value="F:2 iron, 2 sulfur cluster binding"/>
    <property type="evidence" value="ECO:0007669"/>
    <property type="project" value="UniProtKB-UniRule"/>
</dbReference>
<feature type="region of interest" description="Disordered" evidence="16">
    <location>
        <begin position="420"/>
        <end position="445"/>
    </location>
</feature>
<dbReference type="InterPro" id="IPR037237">
    <property type="entry name" value="IlvD/EDD_N"/>
</dbReference>
<dbReference type="GO" id="GO:0009097">
    <property type="term" value="P:isoleucine biosynthetic process"/>
    <property type="evidence" value="ECO:0007669"/>
    <property type="project" value="UniProtKB-UniRule"/>
</dbReference>
<dbReference type="InterPro" id="IPR056740">
    <property type="entry name" value="ILV_EDD_C"/>
</dbReference>
<dbReference type="GO" id="GO:0005829">
    <property type="term" value="C:cytosol"/>
    <property type="evidence" value="ECO:0007669"/>
    <property type="project" value="TreeGrafter"/>
</dbReference>
<keyword evidence="8 15" id="KW-0411">Iron-sulfur</keyword>
<dbReference type="STRING" id="886293.Sinac_6188"/>